<keyword evidence="4" id="KW-1185">Reference proteome</keyword>
<dbReference type="PANTHER" id="PTHR46797:SF1">
    <property type="entry name" value="METHYLPHOSPHONATE SYNTHASE"/>
    <property type="match status" value="1"/>
</dbReference>
<dbReference type="PANTHER" id="PTHR46797">
    <property type="entry name" value="HTH-TYPE TRANSCRIPTIONAL REGULATOR"/>
    <property type="match status" value="1"/>
</dbReference>
<dbReference type="SMART" id="SM00530">
    <property type="entry name" value="HTH_XRE"/>
    <property type="match status" value="1"/>
</dbReference>
<feature type="domain" description="HTH cro/C1-type" evidence="2">
    <location>
        <begin position="11"/>
        <end position="65"/>
    </location>
</feature>
<dbReference type="EMBL" id="FNCG01000001">
    <property type="protein sequence ID" value="SDF73030.1"/>
    <property type="molecule type" value="Genomic_DNA"/>
</dbReference>
<sequence>MLTEKLIANRIRTVRQEKNYTQFYVAYKLNVSQNTFSKIELGNVKLTLARLIDIAKVLEVDLHDFLKEEHLHIIAR</sequence>
<gene>
    <name evidence="3" type="ORF">SAMN05192573_101236</name>
</gene>
<dbReference type="Gene3D" id="1.10.260.40">
    <property type="entry name" value="lambda repressor-like DNA-binding domains"/>
    <property type="match status" value="1"/>
</dbReference>
<keyword evidence="1 3" id="KW-0238">DNA-binding</keyword>
<evidence type="ECO:0000313" key="4">
    <source>
        <dbReference type="Proteomes" id="UP000199705"/>
    </source>
</evidence>
<dbReference type="GO" id="GO:0005829">
    <property type="term" value="C:cytosol"/>
    <property type="evidence" value="ECO:0007669"/>
    <property type="project" value="TreeGrafter"/>
</dbReference>
<dbReference type="Pfam" id="PF01381">
    <property type="entry name" value="HTH_3"/>
    <property type="match status" value="1"/>
</dbReference>
<dbReference type="AlphaFoldDB" id="A0A1G7NIF7"/>
<evidence type="ECO:0000259" key="2">
    <source>
        <dbReference type="PROSITE" id="PS50943"/>
    </source>
</evidence>
<dbReference type="Proteomes" id="UP000199705">
    <property type="component" value="Unassembled WGS sequence"/>
</dbReference>
<evidence type="ECO:0000313" key="3">
    <source>
        <dbReference type="EMBL" id="SDF73030.1"/>
    </source>
</evidence>
<dbReference type="SUPFAM" id="SSF47413">
    <property type="entry name" value="lambda repressor-like DNA-binding domains"/>
    <property type="match status" value="1"/>
</dbReference>
<dbReference type="InterPro" id="IPR001387">
    <property type="entry name" value="Cro/C1-type_HTH"/>
</dbReference>
<dbReference type="InterPro" id="IPR050807">
    <property type="entry name" value="TransReg_Diox_bact_type"/>
</dbReference>
<dbReference type="InterPro" id="IPR010982">
    <property type="entry name" value="Lambda_DNA-bd_dom_sf"/>
</dbReference>
<dbReference type="RefSeq" id="WP_091162450.1">
    <property type="nucleotide sequence ID" value="NZ_FNCG01000001.1"/>
</dbReference>
<organism evidence="3 4">
    <name type="scientific">Mucilaginibacter gossypii</name>
    <dbReference type="NCBI Taxonomy" id="551996"/>
    <lineage>
        <taxon>Bacteria</taxon>
        <taxon>Pseudomonadati</taxon>
        <taxon>Bacteroidota</taxon>
        <taxon>Sphingobacteriia</taxon>
        <taxon>Sphingobacteriales</taxon>
        <taxon>Sphingobacteriaceae</taxon>
        <taxon>Mucilaginibacter</taxon>
    </lineage>
</organism>
<dbReference type="CDD" id="cd00093">
    <property type="entry name" value="HTH_XRE"/>
    <property type="match status" value="1"/>
</dbReference>
<dbReference type="STRING" id="551996.SAMN05192573_101236"/>
<dbReference type="GO" id="GO:0003677">
    <property type="term" value="F:DNA binding"/>
    <property type="evidence" value="ECO:0007669"/>
    <property type="project" value="UniProtKB-KW"/>
</dbReference>
<accession>A0A1G7NIF7</accession>
<name>A0A1G7NIF7_9SPHI</name>
<dbReference type="PROSITE" id="PS50943">
    <property type="entry name" value="HTH_CROC1"/>
    <property type="match status" value="1"/>
</dbReference>
<dbReference type="GO" id="GO:0003700">
    <property type="term" value="F:DNA-binding transcription factor activity"/>
    <property type="evidence" value="ECO:0007669"/>
    <property type="project" value="TreeGrafter"/>
</dbReference>
<evidence type="ECO:0000256" key="1">
    <source>
        <dbReference type="ARBA" id="ARBA00023125"/>
    </source>
</evidence>
<protein>
    <submittedName>
        <fullName evidence="3">DNA-binding transcriptional regulator, XRE-family HTH domain</fullName>
    </submittedName>
</protein>
<reference evidence="4" key="1">
    <citation type="submission" date="2016-10" db="EMBL/GenBank/DDBJ databases">
        <authorList>
            <person name="Varghese N."/>
            <person name="Submissions S."/>
        </authorList>
    </citation>
    <scope>NUCLEOTIDE SEQUENCE [LARGE SCALE GENOMIC DNA]</scope>
    <source>
        <strain evidence="4">Gh-67</strain>
    </source>
</reference>
<proteinExistence type="predicted"/>